<keyword evidence="3" id="KW-1185">Reference proteome</keyword>
<dbReference type="PANTHER" id="PTHR12461:SF105">
    <property type="entry name" value="HYPOXIA-INDUCIBLE FACTOR 1-ALPHA INHIBITOR"/>
    <property type="match status" value="1"/>
</dbReference>
<organism evidence="2 3">
    <name type="scientific">Lasiosphaeria ovina</name>
    <dbReference type="NCBI Taxonomy" id="92902"/>
    <lineage>
        <taxon>Eukaryota</taxon>
        <taxon>Fungi</taxon>
        <taxon>Dikarya</taxon>
        <taxon>Ascomycota</taxon>
        <taxon>Pezizomycotina</taxon>
        <taxon>Sordariomycetes</taxon>
        <taxon>Sordariomycetidae</taxon>
        <taxon>Sordariales</taxon>
        <taxon>Lasiosphaeriaceae</taxon>
        <taxon>Lasiosphaeria</taxon>
    </lineage>
</organism>
<reference evidence="2" key="2">
    <citation type="submission" date="2023-06" db="EMBL/GenBank/DDBJ databases">
        <authorList>
            <consortium name="Lawrence Berkeley National Laboratory"/>
            <person name="Haridas S."/>
            <person name="Hensen N."/>
            <person name="Bonometti L."/>
            <person name="Westerberg I."/>
            <person name="Brannstrom I.O."/>
            <person name="Guillou S."/>
            <person name="Cros-Aarteil S."/>
            <person name="Calhoun S."/>
            <person name="Kuo A."/>
            <person name="Mondo S."/>
            <person name="Pangilinan J."/>
            <person name="Riley R."/>
            <person name="Labutti K."/>
            <person name="Andreopoulos B."/>
            <person name="Lipzen A."/>
            <person name="Chen C."/>
            <person name="Yanf M."/>
            <person name="Daum C."/>
            <person name="Ng V."/>
            <person name="Clum A."/>
            <person name="Steindorff A."/>
            <person name="Ohm R."/>
            <person name="Martin F."/>
            <person name="Silar P."/>
            <person name="Natvig D."/>
            <person name="Lalanne C."/>
            <person name="Gautier V."/>
            <person name="Ament-Velasquez S.L."/>
            <person name="Kruys A."/>
            <person name="Hutchinson M.I."/>
            <person name="Powell A.J."/>
            <person name="Barry K."/>
            <person name="Miller A.N."/>
            <person name="Grigoriev I.V."/>
            <person name="Debuchy R."/>
            <person name="Gladieux P."/>
            <person name="Thoren M.H."/>
            <person name="Johannesson H."/>
        </authorList>
    </citation>
    <scope>NUCLEOTIDE SEQUENCE</scope>
    <source>
        <strain evidence="2">CBS 958.72</strain>
    </source>
</reference>
<proteinExistence type="predicted"/>
<evidence type="ECO:0000313" key="2">
    <source>
        <dbReference type="EMBL" id="KAK3384591.1"/>
    </source>
</evidence>
<dbReference type="Pfam" id="PF13621">
    <property type="entry name" value="Cupin_8"/>
    <property type="match status" value="1"/>
</dbReference>
<reference evidence="2" key="1">
    <citation type="journal article" date="2023" name="Mol. Phylogenet. Evol.">
        <title>Genome-scale phylogeny and comparative genomics of the fungal order Sordariales.</title>
        <authorList>
            <person name="Hensen N."/>
            <person name="Bonometti L."/>
            <person name="Westerberg I."/>
            <person name="Brannstrom I.O."/>
            <person name="Guillou S."/>
            <person name="Cros-Aarteil S."/>
            <person name="Calhoun S."/>
            <person name="Haridas S."/>
            <person name="Kuo A."/>
            <person name="Mondo S."/>
            <person name="Pangilinan J."/>
            <person name="Riley R."/>
            <person name="LaButti K."/>
            <person name="Andreopoulos B."/>
            <person name="Lipzen A."/>
            <person name="Chen C."/>
            <person name="Yan M."/>
            <person name="Daum C."/>
            <person name="Ng V."/>
            <person name="Clum A."/>
            <person name="Steindorff A."/>
            <person name="Ohm R.A."/>
            <person name="Martin F."/>
            <person name="Silar P."/>
            <person name="Natvig D.O."/>
            <person name="Lalanne C."/>
            <person name="Gautier V."/>
            <person name="Ament-Velasquez S.L."/>
            <person name="Kruys A."/>
            <person name="Hutchinson M.I."/>
            <person name="Powell A.J."/>
            <person name="Barry K."/>
            <person name="Miller A.N."/>
            <person name="Grigoriev I.V."/>
            <person name="Debuchy R."/>
            <person name="Gladieux P."/>
            <person name="Hiltunen Thoren M."/>
            <person name="Johannesson H."/>
        </authorList>
    </citation>
    <scope>NUCLEOTIDE SEQUENCE</scope>
    <source>
        <strain evidence="2">CBS 958.72</strain>
    </source>
</reference>
<accession>A0AAE0TYV0</accession>
<evidence type="ECO:0000313" key="3">
    <source>
        <dbReference type="Proteomes" id="UP001287356"/>
    </source>
</evidence>
<protein>
    <recommendedName>
        <fullName evidence="1">JmjC domain-containing protein</fullName>
    </recommendedName>
</protein>
<dbReference type="EMBL" id="JAULSN010000001">
    <property type="protein sequence ID" value="KAK3384591.1"/>
    <property type="molecule type" value="Genomic_DNA"/>
</dbReference>
<dbReference type="InterPro" id="IPR003347">
    <property type="entry name" value="JmjC_dom"/>
</dbReference>
<dbReference type="Proteomes" id="UP001287356">
    <property type="component" value="Unassembled WGS sequence"/>
</dbReference>
<gene>
    <name evidence="2" type="ORF">B0T24DRAFT_609059</name>
</gene>
<sequence length="371" mass="41079">MMLHTSCRCATRSARISALNPGRAFGGLRSLATAHEAFAPVDVAKFKYEAFDIKEPLVIRPNRPPPTQLENALAAAANVHHQTPPVNLPALTKWFTQASPSENGTPLLTPLWNKYHSLVLPFELVLPPAAEWAKGSGSSRLSAFLSWLSESSGPLHKDMAAALRELVSSLPQAPYSDADTRFLRFDAPLALLDAGLQYNKASASPDQYIDQLYIAQAPLNTLPPDLRADVPTPDLVREAGNGDIYDSSIWIGLEPTYTPWHKDPNPNLFCQMCSSKLVRMLPPQRGAQVYDRVRAGLGYTRTLGFRGDEMMQGPERRALLESVWGDEVPSDMLEVLVNPQDVLFIPKRWWHSVKSVGSSGQLNGSVNWWFR</sequence>
<dbReference type="PANTHER" id="PTHR12461">
    <property type="entry name" value="HYPOXIA-INDUCIBLE FACTOR 1 ALPHA INHIBITOR-RELATED"/>
    <property type="match status" value="1"/>
</dbReference>
<dbReference type="Gene3D" id="2.60.120.650">
    <property type="entry name" value="Cupin"/>
    <property type="match status" value="1"/>
</dbReference>
<dbReference type="PROSITE" id="PS51184">
    <property type="entry name" value="JMJC"/>
    <property type="match status" value="1"/>
</dbReference>
<evidence type="ECO:0000259" key="1">
    <source>
        <dbReference type="PROSITE" id="PS51184"/>
    </source>
</evidence>
<feature type="domain" description="JmjC" evidence="1">
    <location>
        <begin position="206"/>
        <end position="371"/>
    </location>
</feature>
<dbReference type="InterPro" id="IPR041667">
    <property type="entry name" value="Cupin_8"/>
</dbReference>
<dbReference type="SUPFAM" id="SSF51197">
    <property type="entry name" value="Clavaminate synthase-like"/>
    <property type="match status" value="1"/>
</dbReference>
<comment type="caution">
    <text evidence="2">The sequence shown here is derived from an EMBL/GenBank/DDBJ whole genome shotgun (WGS) entry which is preliminary data.</text>
</comment>
<name>A0AAE0TYV0_9PEZI</name>
<dbReference type="AlphaFoldDB" id="A0AAE0TYV0"/>